<dbReference type="PROSITE" id="PS51186">
    <property type="entry name" value="GNAT"/>
    <property type="match status" value="1"/>
</dbReference>
<dbReference type="Gene3D" id="3.40.630.30">
    <property type="match status" value="1"/>
</dbReference>
<dbReference type="InterPro" id="IPR016181">
    <property type="entry name" value="Acyl_CoA_acyltransferase"/>
</dbReference>
<dbReference type="RefSeq" id="WP_041518828.1">
    <property type="nucleotide sequence ID" value="NZ_JPRK01000013.1"/>
</dbReference>
<evidence type="ECO:0000259" key="1">
    <source>
        <dbReference type="PROSITE" id="PS51186"/>
    </source>
</evidence>
<dbReference type="EMBL" id="MUGX01000002">
    <property type="protein sequence ID" value="OXA91732.1"/>
    <property type="molecule type" value="Genomic_DNA"/>
</dbReference>
<keyword evidence="5" id="KW-1185">Reference proteome</keyword>
<accession>A0A0D0EX29</accession>
<proteinExistence type="predicted"/>
<reference evidence="2 4" key="1">
    <citation type="submission" date="2015-01" db="EMBL/GenBank/DDBJ databases">
        <title>Genome of Flavobacterium hibernum DSM 12611.</title>
        <authorList>
            <person name="Stropko S.J."/>
            <person name="Pipes S.E."/>
            <person name="Newman J.D."/>
        </authorList>
    </citation>
    <scope>NUCLEOTIDE SEQUENCE [LARGE SCALE GENOMIC DNA]</scope>
    <source>
        <strain evidence="2 4">DSM 12611</strain>
    </source>
</reference>
<dbReference type="InterPro" id="IPR000182">
    <property type="entry name" value="GNAT_dom"/>
</dbReference>
<name>A0A0D0EX29_9FLAO</name>
<dbReference type="GO" id="GO:0016747">
    <property type="term" value="F:acyltransferase activity, transferring groups other than amino-acyl groups"/>
    <property type="evidence" value="ECO:0007669"/>
    <property type="project" value="InterPro"/>
</dbReference>
<evidence type="ECO:0000313" key="4">
    <source>
        <dbReference type="Proteomes" id="UP000032061"/>
    </source>
</evidence>
<evidence type="ECO:0000313" key="5">
    <source>
        <dbReference type="Proteomes" id="UP000198302"/>
    </source>
</evidence>
<dbReference type="Proteomes" id="UP000032061">
    <property type="component" value="Unassembled WGS sequence"/>
</dbReference>
<dbReference type="EMBL" id="JPRK01000013">
    <property type="protein sequence ID" value="KIO51701.1"/>
    <property type="molecule type" value="Genomic_DNA"/>
</dbReference>
<dbReference type="STRING" id="37752.IW18_15625"/>
<keyword evidence="2" id="KW-0808">Transferase</keyword>
<dbReference type="Proteomes" id="UP000198302">
    <property type="component" value="Unassembled WGS sequence"/>
</dbReference>
<dbReference type="SUPFAM" id="SSF55729">
    <property type="entry name" value="Acyl-CoA N-acyltransferases (Nat)"/>
    <property type="match status" value="1"/>
</dbReference>
<protein>
    <submittedName>
        <fullName evidence="2">GNAT family acetyltransferase</fullName>
    </submittedName>
    <submittedName>
        <fullName evidence="3">N-acetyltransferase</fullName>
    </submittedName>
</protein>
<sequence length="216" mass="24908">MLQKNIPFSIVDKWLTAWSLSIKLPLPSKYKSGLMVEVGYENQKRRYVFTALHEDLVELSRSINQPGIFLKVCSPPDEIKDKIAKKWVVQPQGYMMSCFHPMNILNCTLNDEYKLEFEHYNSTHVIKIFTKNGALASIGRVVLVDDLAIYDRISTNENHKRKGLATFLMQELEKIALANGVYNNFLVATEQGKLFYESIGWEIYCLYTSLVIPNFD</sequence>
<reference evidence="3 5" key="2">
    <citation type="submission" date="2016-11" db="EMBL/GenBank/DDBJ databases">
        <title>Whole genomes of Flavobacteriaceae.</title>
        <authorList>
            <person name="Stine C."/>
            <person name="Li C."/>
            <person name="Tadesse D."/>
        </authorList>
    </citation>
    <scope>NUCLEOTIDE SEQUENCE [LARGE SCALE GENOMIC DNA]</scope>
    <source>
        <strain evidence="3 5">ATCC 51468</strain>
    </source>
</reference>
<evidence type="ECO:0000313" key="3">
    <source>
        <dbReference type="EMBL" id="OXA91732.1"/>
    </source>
</evidence>
<dbReference type="CDD" id="cd04301">
    <property type="entry name" value="NAT_SF"/>
    <property type="match status" value="1"/>
</dbReference>
<organism evidence="2 4">
    <name type="scientific">Flavobacterium hibernum</name>
    <dbReference type="NCBI Taxonomy" id="37752"/>
    <lineage>
        <taxon>Bacteria</taxon>
        <taxon>Pseudomonadati</taxon>
        <taxon>Bacteroidota</taxon>
        <taxon>Flavobacteriia</taxon>
        <taxon>Flavobacteriales</taxon>
        <taxon>Flavobacteriaceae</taxon>
        <taxon>Flavobacterium</taxon>
    </lineage>
</organism>
<comment type="caution">
    <text evidence="2">The sequence shown here is derived from an EMBL/GenBank/DDBJ whole genome shotgun (WGS) entry which is preliminary data.</text>
</comment>
<feature type="domain" description="N-acetyltransferase" evidence="1">
    <location>
        <begin position="77"/>
        <end position="216"/>
    </location>
</feature>
<dbReference type="OrthoDB" id="4966223at2"/>
<dbReference type="AlphaFoldDB" id="A0A0D0EX29"/>
<evidence type="ECO:0000313" key="2">
    <source>
        <dbReference type="EMBL" id="KIO51701.1"/>
    </source>
</evidence>
<gene>
    <name evidence="3" type="ORF">B0A73_00395</name>
    <name evidence="2" type="ORF">IW18_15625</name>
</gene>
<dbReference type="Pfam" id="PF13508">
    <property type="entry name" value="Acetyltransf_7"/>
    <property type="match status" value="1"/>
</dbReference>